<dbReference type="EMBL" id="JBHUCM010000007">
    <property type="protein sequence ID" value="MFD1536804.1"/>
    <property type="molecule type" value="Genomic_DNA"/>
</dbReference>
<dbReference type="PANTHER" id="PTHR35010:SF2">
    <property type="entry name" value="BLL4672 PROTEIN"/>
    <property type="match status" value="1"/>
</dbReference>
<dbReference type="PROSITE" id="PS50943">
    <property type="entry name" value="HTH_CROC1"/>
    <property type="match status" value="1"/>
</dbReference>
<protein>
    <submittedName>
        <fullName evidence="3">Helix-turn-helix transcriptional regulator</fullName>
    </submittedName>
</protein>
<dbReference type="RefSeq" id="WP_219527766.1">
    <property type="nucleotide sequence ID" value="NZ_JAHKRM010000003.1"/>
</dbReference>
<evidence type="ECO:0000313" key="3">
    <source>
        <dbReference type="EMBL" id="MFD1536804.1"/>
    </source>
</evidence>
<feature type="compositionally biased region" description="Basic and acidic residues" evidence="1">
    <location>
        <begin position="10"/>
        <end position="19"/>
    </location>
</feature>
<feature type="domain" description="HTH cro/C1-type" evidence="2">
    <location>
        <begin position="34"/>
        <end position="81"/>
    </location>
</feature>
<name>A0ABW4G2S7_9ACTN</name>
<feature type="region of interest" description="Disordered" evidence="1">
    <location>
        <begin position="10"/>
        <end position="33"/>
    </location>
</feature>
<dbReference type="CDD" id="cd00093">
    <property type="entry name" value="HTH_XRE"/>
    <property type="match status" value="1"/>
</dbReference>
<dbReference type="PANTHER" id="PTHR35010">
    <property type="entry name" value="BLL4672 PROTEIN-RELATED"/>
    <property type="match status" value="1"/>
</dbReference>
<dbReference type="Proteomes" id="UP001597097">
    <property type="component" value="Unassembled WGS sequence"/>
</dbReference>
<comment type="caution">
    <text evidence="3">The sequence shown here is derived from an EMBL/GenBank/DDBJ whole genome shotgun (WGS) entry which is preliminary data.</text>
</comment>
<gene>
    <name evidence="3" type="ORF">ACFSJ0_07160</name>
</gene>
<dbReference type="SMART" id="SM00530">
    <property type="entry name" value="HTH_XRE"/>
    <property type="match status" value="1"/>
</dbReference>
<dbReference type="Pfam" id="PF17765">
    <property type="entry name" value="MLTR_LBD"/>
    <property type="match status" value="1"/>
</dbReference>
<evidence type="ECO:0000313" key="4">
    <source>
        <dbReference type="Proteomes" id="UP001597097"/>
    </source>
</evidence>
<proteinExistence type="predicted"/>
<evidence type="ECO:0000256" key="1">
    <source>
        <dbReference type="SAM" id="MobiDB-lite"/>
    </source>
</evidence>
<dbReference type="InterPro" id="IPR001387">
    <property type="entry name" value="Cro/C1-type_HTH"/>
</dbReference>
<sequence length="285" mass="32179">MDRPELADFLRRSRERLRPQEVGLPAGPRRRTPGLRREELSQLAGMSADYYMRLEQARSPQPSTQILASLARALRLTEDERDHLYLLAGHRPPAGRLAGDHVRPGLLYLLDQLKETPAHITNDIGDLLAHNTMAEALLGCVCSVREQDRNFVWRWFTDPAIRQIYSPDERRQHSRANVADLRAAIARRGSDAASTGLVTRLRAVSPEFADLWDLHEVAVRRSSRMRVNHPAIGPLELECETLLSPAEDQKLLIFTPPPGTSNIDHLSLLRVLGHDDFTPAAPERR</sequence>
<accession>A0ABW4G2S7</accession>
<reference evidence="4" key="1">
    <citation type="journal article" date="2019" name="Int. J. Syst. Evol. Microbiol.">
        <title>The Global Catalogue of Microorganisms (GCM) 10K type strain sequencing project: providing services to taxonomists for standard genome sequencing and annotation.</title>
        <authorList>
            <consortium name="The Broad Institute Genomics Platform"/>
            <consortium name="The Broad Institute Genome Sequencing Center for Infectious Disease"/>
            <person name="Wu L."/>
            <person name="Ma J."/>
        </authorList>
    </citation>
    <scope>NUCLEOTIDE SEQUENCE [LARGE SCALE GENOMIC DNA]</scope>
    <source>
        <strain evidence="4">CGMCC 1.15399</strain>
    </source>
</reference>
<dbReference type="InterPro" id="IPR041413">
    <property type="entry name" value="MLTR_LBD"/>
</dbReference>
<dbReference type="Pfam" id="PF13560">
    <property type="entry name" value="HTH_31"/>
    <property type="match status" value="1"/>
</dbReference>
<organism evidence="3 4">
    <name type="scientific">Nonomuraea guangzhouensis</name>
    <dbReference type="NCBI Taxonomy" id="1291555"/>
    <lineage>
        <taxon>Bacteria</taxon>
        <taxon>Bacillati</taxon>
        <taxon>Actinomycetota</taxon>
        <taxon>Actinomycetes</taxon>
        <taxon>Streptosporangiales</taxon>
        <taxon>Streptosporangiaceae</taxon>
        <taxon>Nonomuraea</taxon>
    </lineage>
</organism>
<keyword evidence="4" id="KW-1185">Reference proteome</keyword>
<evidence type="ECO:0000259" key="2">
    <source>
        <dbReference type="PROSITE" id="PS50943"/>
    </source>
</evidence>